<evidence type="ECO:0000313" key="1">
    <source>
        <dbReference type="EMBL" id="GCE08017.1"/>
    </source>
</evidence>
<evidence type="ECO:0000313" key="2">
    <source>
        <dbReference type="Proteomes" id="UP000287224"/>
    </source>
</evidence>
<dbReference type="AlphaFoldDB" id="A0A401ZMB4"/>
<dbReference type="Proteomes" id="UP000287224">
    <property type="component" value="Unassembled WGS sequence"/>
</dbReference>
<dbReference type="EMBL" id="BIFQ01000002">
    <property type="protein sequence ID" value="GCE08017.1"/>
    <property type="molecule type" value="Genomic_DNA"/>
</dbReference>
<gene>
    <name evidence="1" type="ORF">KDAU_53460</name>
</gene>
<proteinExistence type="predicted"/>
<accession>A0A401ZMB4</accession>
<protein>
    <submittedName>
        <fullName evidence="1">Uncharacterized protein</fullName>
    </submittedName>
</protein>
<name>A0A401ZMB4_9CHLR</name>
<comment type="caution">
    <text evidence="1">The sequence shown here is derived from an EMBL/GenBank/DDBJ whole genome shotgun (WGS) entry which is preliminary data.</text>
</comment>
<keyword evidence="2" id="KW-1185">Reference proteome</keyword>
<reference evidence="2" key="1">
    <citation type="submission" date="2018-12" db="EMBL/GenBank/DDBJ databases">
        <title>Tengunoibacter tsumagoiensis gen. nov., sp. nov., Dictyobacter kobayashii sp. nov., D. alpinus sp. nov., and D. joshuensis sp. nov. and description of Dictyobacteraceae fam. nov. within the order Ktedonobacterales isolated from Tengu-no-mugimeshi.</title>
        <authorList>
            <person name="Wang C.M."/>
            <person name="Zheng Y."/>
            <person name="Sakai Y."/>
            <person name="Toyoda A."/>
            <person name="Minakuchi Y."/>
            <person name="Abe K."/>
            <person name="Yokota A."/>
            <person name="Yabe S."/>
        </authorList>
    </citation>
    <scope>NUCLEOTIDE SEQUENCE [LARGE SCALE GENOMIC DNA]</scope>
    <source>
        <strain evidence="2">S-27</strain>
    </source>
</reference>
<organism evidence="1 2">
    <name type="scientific">Dictyobacter aurantiacus</name>
    <dbReference type="NCBI Taxonomy" id="1936993"/>
    <lineage>
        <taxon>Bacteria</taxon>
        <taxon>Bacillati</taxon>
        <taxon>Chloroflexota</taxon>
        <taxon>Ktedonobacteria</taxon>
        <taxon>Ktedonobacterales</taxon>
        <taxon>Dictyobacteraceae</taxon>
        <taxon>Dictyobacter</taxon>
    </lineage>
</organism>
<sequence>MTRDMAAGLYQADSRHEIFVSLNKEILGGWLIKACERLGKARIGPLTRNFVLLALYNHLRVGKCIMIAGMVGIKVAADDVVYVRREEPQAG</sequence>